<reference evidence="1" key="1">
    <citation type="submission" date="2011-09" db="EMBL/GenBank/DDBJ databases">
        <title>The permanent draft genome of Mucilaginibacter paludis DSM 18603.</title>
        <authorList>
            <consortium name="US DOE Joint Genome Institute (JGI-PGF)"/>
            <person name="Lucas S."/>
            <person name="Han J."/>
            <person name="Lapidus A."/>
            <person name="Bruce D."/>
            <person name="Goodwin L."/>
            <person name="Pitluck S."/>
            <person name="Peters L."/>
            <person name="Kyrpides N."/>
            <person name="Mavromatis K."/>
            <person name="Ivanova N."/>
            <person name="Mikhailova N."/>
            <person name="Held B."/>
            <person name="Detter J.C."/>
            <person name="Tapia R."/>
            <person name="Han C."/>
            <person name="Land M."/>
            <person name="Hauser L."/>
            <person name="Markowitz V."/>
            <person name="Cheng J.-F."/>
            <person name="Hugenholtz P."/>
            <person name="Woyke T."/>
            <person name="Wu D."/>
            <person name="Tindall B."/>
            <person name="Brambilla E."/>
            <person name="Klenk H.-P."/>
            <person name="Eisen J.A."/>
        </authorList>
    </citation>
    <scope>NUCLEOTIDE SEQUENCE [LARGE SCALE GENOMIC DNA]</scope>
    <source>
        <strain evidence="1">DSM 18603</strain>
    </source>
</reference>
<protein>
    <submittedName>
        <fullName evidence="1">Uncharacterized protein</fullName>
    </submittedName>
</protein>
<sequence length="33" mass="3151">AGLLMAAFSNAGQISKLVTATTSAVVGSGGKLE</sequence>
<name>H1Y7R4_9SPHI</name>
<dbReference type="EMBL" id="CM001403">
    <property type="protein sequence ID" value="EHQ29909.1"/>
    <property type="molecule type" value="Genomic_DNA"/>
</dbReference>
<feature type="non-terminal residue" evidence="1">
    <location>
        <position position="1"/>
    </location>
</feature>
<dbReference type="HOGENOM" id="CLU_3386265_0_0_10"/>
<organism evidence="1 2">
    <name type="scientific">Mucilaginibacter paludis DSM 18603</name>
    <dbReference type="NCBI Taxonomy" id="714943"/>
    <lineage>
        <taxon>Bacteria</taxon>
        <taxon>Pseudomonadati</taxon>
        <taxon>Bacteroidota</taxon>
        <taxon>Sphingobacteriia</taxon>
        <taxon>Sphingobacteriales</taxon>
        <taxon>Sphingobacteriaceae</taxon>
        <taxon>Mucilaginibacter</taxon>
    </lineage>
</organism>
<evidence type="ECO:0000313" key="1">
    <source>
        <dbReference type="EMBL" id="EHQ29909.1"/>
    </source>
</evidence>
<accession>H1Y7R4</accession>
<dbReference type="Proteomes" id="UP000002774">
    <property type="component" value="Chromosome"/>
</dbReference>
<dbReference type="STRING" id="714943.Mucpa_5843"/>
<keyword evidence="2" id="KW-1185">Reference proteome</keyword>
<evidence type="ECO:0000313" key="2">
    <source>
        <dbReference type="Proteomes" id="UP000002774"/>
    </source>
</evidence>
<gene>
    <name evidence="1" type="ORF">Mucpa_5843</name>
</gene>
<proteinExistence type="predicted"/>
<dbReference type="AlphaFoldDB" id="H1Y7R4"/>